<feature type="region of interest" description="Disordered" evidence="1">
    <location>
        <begin position="622"/>
        <end position="649"/>
    </location>
</feature>
<feature type="region of interest" description="Disordered" evidence="1">
    <location>
        <begin position="330"/>
        <end position="377"/>
    </location>
</feature>
<accession>A0A1X6MIQ4</accession>
<feature type="compositionally biased region" description="Basic and acidic residues" evidence="1">
    <location>
        <begin position="436"/>
        <end position="447"/>
    </location>
</feature>
<sequence length="813" mass="90066">MRTESSVLWLFGPLLLDIILERHMFLRQAAFVATSAPGRIMERQEEEEESGELFNAPSTSNHSSRPTHDRREAKQNDQLFTIGGRPAYFHMYCSGYGSLTPDQVEILTAKVTAYGGAVIDSEQDADTIVTQYAAVELLRRKYWDSQTVFVEDAQFVQMCINSGRYEELLHKPMRKGMGGQSGGVSRVAFTAEDDMHLCEYIASVIPDQEADGGRFGREIYQRLVRSAEFFAQRKWALRHPWSSWQQRYKSRRQYLDPVIDRLVEENPPRADGKGLYERSRAFNPKRKLHMVGSDEDEEEGSEDIELQEFGPSVQGRPEGHSVRALSLPPKRARHTDVGPARPRVSAVEQGRTMQRSKSFTQHDIVRRNPLDSDSEPFELPSDPTGPAHDVLNVFEDASGDILILNDEPPSPQLAGPSGRIPASSQVTLVGTGPTQTRREATHSRDNVGGRPTNLSHISNQNGSATEHASASRIRVTGVNPHSSTGNQQEHIHPGLAVLPEPPARKKAHRSKRIMVVDMPPIPELFPRAQPEPRDVHTSISHPGEQFVPRAPRPASPSVDLDEQDRGDVVPAGEDILPQVDEDMQAGAEDDDIDVPEGTALPIGETYEDEEVEDLLKISKGSTYPSAASSTLNERHPFEIDTDEELDSDDQRTRSMLLSASLNVSQTVESIPRISARSILSSRAPVSVHSDESDEEPPVLSFVSSARRASAHKTPASQPRLSAAPVIRPPRTSGASAGSVRTPANLSRRTVQRTPSSDTDSVPMAGTRAREVKTLREEELKRTPYTPPMGTRAATLRLRNREVLRTGPSIPRQR</sequence>
<feature type="compositionally biased region" description="Polar residues" evidence="1">
    <location>
        <begin position="422"/>
        <end position="435"/>
    </location>
</feature>
<organism evidence="2 3">
    <name type="scientific">Postia placenta MAD-698-R-SB12</name>
    <dbReference type="NCBI Taxonomy" id="670580"/>
    <lineage>
        <taxon>Eukaryota</taxon>
        <taxon>Fungi</taxon>
        <taxon>Dikarya</taxon>
        <taxon>Basidiomycota</taxon>
        <taxon>Agaricomycotina</taxon>
        <taxon>Agaricomycetes</taxon>
        <taxon>Polyporales</taxon>
        <taxon>Adustoporiaceae</taxon>
        <taxon>Rhodonia</taxon>
    </lineage>
</organism>
<feature type="region of interest" description="Disordered" evidence="1">
    <location>
        <begin position="408"/>
        <end position="470"/>
    </location>
</feature>
<feature type="region of interest" description="Disordered" evidence="1">
    <location>
        <begin position="703"/>
        <end position="790"/>
    </location>
</feature>
<protein>
    <recommendedName>
        <fullName evidence="4">Rap1 Myb domain-containing protein</fullName>
    </recommendedName>
</protein>
<evidence type="ECO:0000256" key="1">
    <source>
        <dbReference type="SAM" id="MobiDB-lite"/>
    </source>
</evidence>
<dbReference type="SUPFAM" id="SSF46689">
    <property type="entry name" value="Homeodomain-like"/>
    <property type="match status" value="1"/>
</dbReference>
<dbReference type="InterPro" id="IPR009057">
    <property type="entry name" value="Homeodomain-like_sf"/>
</dbReference>
<feature type="compositionally biased region" description="Polar residues" evidence="1">
    <location>
        <begin position="351"/>
        <end position="361"/>
    </location>
</feature>
<feature type="region of interest" description="Disordered" evidence="1">
    <location>
        <begin position="42"/>
        <end position="73"/>
    </location>
</feature>
<feature type="compositionally biased region" description="Basic and acidic residues" evidence="1">
    <location>
        <begin position="767"/>
        <end position="781"/>
    </location>
</feature>
<keyword evidence="3" id="KW-1185">Reference proteome</keyword>
<dbReference type="Gene3D" id="1.10.10.60">
    <property type="entry name" value="Homeodomain-like"/>
    <property type="match status" value="1"/>
</dbReference>
<dbReference type="Proteomes" id="UP000194127">
    <property type="component" value="Unassembled WGS sequence"/>
</dbReference>
<reference evidence="2 3" key="1">
    <citation type="submission" date="2017-04" db="EMBL/GenBank/DDBJ databases">
        <title>Genome Sequence of the Model Brown-Rot Fungus Postia placenta SB12.</title>
        <authorList>
            <consortium name="DOE Joint Genome Institute"/>
            <person name="Gaskell J."/>
            <person name="Kersten P."/>
            <person name="Larrondo L.F."/>
            <person name="Canessa P."/>
            <person name="Martinez D."/>
            <person name="Hibbett D."/>
            <person name="Schmoll M."/>
            <person name="Kubicek C.P."/>
            <person name="Martinez A.T."/>
            <person name="Yadav J."/>
            <person name="Master E."/>
            <person name="Magnuson J.K."/>
            <person name="James T."/>
            <person name="Yaver D."/>
            <person name="Berka R."/>
            <person name="Labutti K."/>
            <person name="Lipzen A."/>
            <person name="Aerts A."/>
            <person name="Barry K."/>
            <person name="Henrissat B."/>
            <person name="Blanchette R."/>
            <person name="Grigoriev I."/>
            <person name="Cullen D."/>
        </authorList>
    </citation>
    <scope>NUCLEOTIDE SEQUENCE [LARGE SCALE GENOMIC DNA]</scope>
    <source>
        <strain evidence="2 3">MAD-698-R-SB12</strain>
    </source>
</reference>
<evidence type="ECO:0000313" key="2">
    <source>
        <dbReference type="EMBL" id="OSX56311.1"/>
    </source>
</evidence>
<name>A0A1X6MIQ4_9APHY</name>
<dbReference type="AlphaFoldDB" id="A0A1X6MIQ4"/>
<dbReference type="EMBL" id="KZ110614">
    <property type="protein sequence ID" value="OSX56311.1"/>
    <property type="molecule type" value="Genomic_DNA"/>
</dbReference>
<dbReference type="GeneID" id="36325026"/>
<evidence type="ECO:0008006" key="4">
    <source>
        <dbReference type="Google" id="ProtNLM"/>
    </source>
</evidence>
<gene>
    <name evidence="2" type="ORF">POSPLADRAFT_1050825</name>
</gene>
<feature type="compositionally biased region" description="Polar residues" evidence="1">
    <location>
        <begin position="452"/>
        <end position="468"/>
    </location>
</feature>
<proteinExistence type="predicted"/>
<dbReference type="RefSeq" id="XP_024333105.1">
    <property type="nucleotide sequence ID" value="XM_024480076.1"/>
</dbReference>
<dbReference type="CDD" id="cd11655">
    <property type="entry name" value="rap1_myb-like"/>
    <property type="match status" value="1"/>
</dbReference>
<evidence type="ECO:0000313" key="3">
    <source>
        <dbReference type="Proteomes" id="UP000194127"/>
    </source>
</evidence>
<feature type="compositionally biased region" description="Polar residues" evidence="1">
    <location>
        <begin position="622"/>
        <end position="631"/>
    </location>
</feature>
<feature type="region of interest" description="Disordered" evidence="1">
    <location>
        <begin position="523"/>
        <end position="568"/>
    </location>
</feature>
<dbReference type="OrthoDB" id="435460at2759"/>
<feature type="compositionally biased region" description="Polar residues" evidence="1">
    <location>
        <begin position="741"/>
        <end position="759"/>
    </location>
</feature>
<dbReference type="STRING" id="670580.A0A1X6MIQ4"/>